<keyword evidence="1" id="KW-0812">Transmembrane</keyword>
<evidence type="ECO:0000313" key="3">
    <source>
        <dbReference type="Proteomes" id="UP001595630"/>
    </source>
</evidence>
<evidence type="ECO:0000256" key="1">
    <source>
        <dbReference type="SAM" id="Phobius"/>
    </source>
</evidence>
<name>A0ABV7T7L1_9GAMM</name>
<dbReference type="Proteomes" id="UP001595630">
    <property type="component" value="Unassembled WGS sequence"/>
</dbReference>
<dbReference type="EMBL" id="JBHRXZ010000024">
    <property type="protein sequence ID" value="MFC3608911.1"/>
    <property type="molecule type" value="Genomic_DNA"/>
</dbReference>
<keyword evidence="1" id="KW-1133">Transmembrane helix</keyword>
<keyword evidence="3" id="KW-1185">Reference proteome</keyword>
<gene>
    <name evidence="2" type="ORF">ACFOMF_14095</name>
</gene>
<comment type="caution">
    <text evidence="2">The sequence shown here is derived from an EMBL/GenBank/DDBJ whole genome shotgun (WGS) entry which is preliminary data.</text>
</comment>
<dbReference type="RefSeq" id="WP_386365972.1">
    <property type="nucleotide sequence ID" value="NZ_JBHRXZ010000024.1"/>
</dbReference>
<sequence>MSTTLIAGLIVAGLFLLLAIAYINHIVEGNKLKTARKRADLQDQARRCASLADALPGQLMSVELRLALAELELKWCQQLQAMDKRNSRLRERISGLAGLIAQAQTLKLDLPVRPITTQAQADETSLNLEDILQIFARGARDGLIPAAEAKRWQTEIRRLLVLMHLEHFSNLGQRSLQQNQPAQARLAYERAVQYLRKQPDVSAYAARLRQLEASLERANAMVLALQPGSRSDSELTAAVEEEVEAQDAWKKKNLYE</sequence>
<keyword evidence="1" id="KW-0472">Membrane</keyword>
<accession>A0ABV7T7L1</accession>
<protein>
    <recommendedName>
        <fullName evidence="4">DNA repair protein</fullName>
    </recommendedName>
</protein>
<reference evidence="3" key="1">
    <citation type="journal article" date="2019" name="Int. J. Syst. Evol. Microbiol.">
        <title>The Global Catalogue of Microorganisms (GCM) 10K type strain sequencing project: providing services to taxonomists for standard genome sequencing and annotation.</title>
        <authorList>
            <consortium name="The Broad Institute Genomics Platform"/>
            <consortium name="The Broad Institute Genome Sequencing Center for Infectious Disease"/>
            <person name="Wu L."/>
            <person name="Ma J."/>
        </authorList>
    </citation>
    <scope>NUCLEOTIDE SEQUENCE [LARGE SCALE GENOMIC DNA]</scope>
    <source>
        <strain evidence="3">KCTC 42447</strain>
    </source>
</reference>
<evidence type="ECO:0008006" key="4">
    <source>
        <dbReference type="Google" id="ProtNLM"/>
    </source>
</evidence>
<organism evidence="2 3">
    <name type="scientific">Stutzerimonas tarimensis</name>
    <dbReference type="NCBI Taxonomy" id="1507735"/>
    <lineage>
        <taxon>Bacteria</taxon>
        <taxon>Pseudomonadati</taxon>
        <taxon>Pseudomonadota</taxon>
        <taxon>Gammaproteobacteria</taxon>
        <taxon>Pseudomonadales</taxon>
        <taxon>Pseudomonadaceae</taxon>
        <taxon>Stutzerimonas</taxon>
    </lineage>
</organism>
<feature type="transmembrane region" description="Helical" evidence="1">
    <location>
        <begin position="6"/>
        <end position="27"/>
    </location>
</feature>
<proteinExistence type="predicted"/>
<evidence type="ECO:0000313" key="2">
    <source>
        <dbReference type="EMBL" id="MFC3608911.1"/>
    </source>
</evidence>